<protein>
    <submittedName>
        <fullName evidence="2">Uncharacterized protein</fullName>
    </submittedName>
</protein>
<organism evidence="2 3">
    <name type="scientific">Bombardia bombarda</name>
    <dbReference type="NCBI Taxonomy" id="252184"/>
    <lineage>
        <taxon>Eukaryota</taxon>
        <taxon>Fungi</taxon>
        <taxon>Dikarya</taxon>
        <taxon>Ascomycota</taxon>
        <taxon>Pezizomycotina</taxon>
        <taxon>Sordariomycetes</taxon>
        <taxon>Sordariomycetidae</taxon>
        <taxon>Sordariales</taxon>
        <taxon>Lasiosphaeriaceae</taxon>
        <taxon>Bombardia</taxon>
    </lineage>
</organism>
<evidence type="ECO:0000256" key="1">
    <source>
        <dbReference type="SAM" id="MobiDB-lite"/>
    </source>
</evidence>
<proteinExistence type="predicted"/>
<accession>A0AA39WHS0</accession>
<feature type="region of interest" description="Disordered" evidence="1">
    <location>
        <begin position="1366"/>
        <end position="1391"/>
    </location>
</feature>
<dbReference type="Proteomes" id="UP001174934">
    <property type="component" value="Unassembled WGS sequence"/>
</dbReference>
<keyword evidence="3" id="KW-1185">Reference proteome</keyword>
<evidence type="ECO:0000313" key="2">
    <source>
        <dbReference type="EMBL" id="KAK0615570.1"/>
    </source>
</evidence>
<name>A0AA39WHS0_9PEZI</name>
<feature type="compositionally biased region" description="Pro residues" evidence="1">
    <location>
        <begin position="1"/>
        <end position="27"/>
    </location>
</feature>
<dbReference type="EMBL" id="JAULSR010000006">
    <property type="protein sequence ID" value="KAK0615570.1"/>
    <property type="molecule type" value="Genomic_DNA"/>
</dbReference>
<evidence type="ECO:0000313" key="3">
    <source>
        <dbReference type="Proteomes" id="UP001174934"/>
    </source>
</evidence>
<feature type="region of interest" description="Disordered" evidence="1">
    <location>
        <begin position="1"/>
        <end position="33"/>
    </location>
</feature>
<comment type="caution">
    <text evidence="2">The sequence shown here is derived from an EMBL/GenBank/DDBJ whole genome shotgun (WGS) entry which is preliminary data.</text>
</comment>
<feature type="compositionally biased region" description="Acidic residues" evidence="1">
    <location>
        <begin position="1372"/>
        <end position="1388"/>
    </location>
</feature>
<reference evidence="2" key="1">
    <citation type="submission" date="2023-06" db="EMBL/GenBank/DDBJ databases">
        <title>Genome-scale phylogeny and comparative genomics of the fungal order Sordariales.</title>
        <authorList>
            <consortium name="Lawrence Berkeley National Laboratory"/>
            <person name="Hensen N."/>
            <person name="Bonometti L."/>
            <person name="Westerberg I."/>
            <person name="Brannstrom I.O."/>
            <person name="Guillou S."/>
            <person name="Cros-Aarteil S."/>
            <person name="Calhoun S."/>
            <person name="Haridas S."/>
            <person name="Kuo A."/>
            <person name="Mondo S."/>
            <person name="Pangilinan J."/>
            <person name="Riley R."/>
            <person name="LaButti K."/>
            <person name="Andreopoulos B."/>
            <person name="Lipzen A."/>
            <person name="Chen C."/>
            <person name="Yanf M."/>
            <person name="Daum C."/>
            <person name="Ng V."/>
            <person name="Clum A."/>
            <person name="Steindorff A."/>
            <person name="Ohm R."/>
            <person name="Martin F."/>
            <person name="Silar P."/>
            <person name="Natvig D."/>
            <person name="Lalanne C."/>
            <person name="Gautier V."/>
            <person name="Ament-velasquez S.L."/>
            <person name="Kruys A."/>
            <person name="Hutchinson M.I."/>
            <person name="Powell A.J."/>
            <person name="Barry K."/>
            <person name="Miller A.N."/>
            <person name="Grigoriev I.V."/>
            <person name="Debuchy R."/>
            <person name="Gladieux P."/>
            <person name="Thoren M.H."/>
            <person name="Johannesson H."/>
        </authorList>
    </citation>
    <scope>NUCLEOTIDE SEQUENCE</scope>
    <source>
        <strain evidence="2">SMH3391-2</strain>
    </source>
</reference>
<gene>
    <name evidence="2" type="ORF">B0T17DRAFT_347175</name>
</gene>
<sequence length="1430" mass="160352">MSTPDPTPDPTPGPIPDPAPDPAPDPDPSVGVDQNVLLPLKVDAFVFNRAVCDAGGKEADSKKKAKIAPIAQPNYSFLRLDERYLQSDIMNDVDLHNAWPAQKNSRFTDLGTGEPRRNRQGVYIHWTMPRVYRSGKAVSDKSQDKDQQAQQKYPEVPTRWLIVRKIDDMSTIRPVEAATSGLKRVTAWILESDRMWDIDELDLDVDLQVDVSPFIKTDTSKIDLKGQAEVFIGAKTKAESWKETWRDSETGVSNKETSVRWVDLSLLSSSNQLFPDYQPHCSNVFSIVDNFNYGKGKFLEHASASYYVLGWHSKLRTDLFQPDEKEQVRLDKPRKELLSILNMKIKETVKDPKSPDGGDKPVELPTAFKNWLKADKPTFTLCHGAMYSVQWDVEQPPKNIPADSFAELINGTLPISVGTTPMDALMAYAGAHEDDQTEIAKVEKALKNLEEALLATDDGVESQAKASDMLYNWNYLRLDGGELFHLSGSDGGGKPTVPEHMQMKLIELNQLRRLADAVSRKLQRLRWSMFSEWWKFVTVHMPKRDQDKNKIINDAFDNVALIKGSISELEIQLGDIMKEIKVIQDADADKLFLAGTLPAFQQQRDPTLLVGGVKSGWEPDYLEPLKIRLDLQLGKSEGRPKLDKDGWEDVMMGVSQMPEKIIASATALLQEFVILENKRDGKENPLITDQAPLFHDTVGSTAKSPIWRDFWHDTQPWFPLFLEWEVEYTHVPDELWSLYENKPYLSKKKKLHFGIRSDVDLEEKNQNVAERDSRKLSGRVLILPQPSFSLRAKVKQLFDGTPSDKLNDLAPEAERTLINDNLHLLEFLSAPLAGFNSHMVTVEQGNHVKPSVKDPSGDLTFLEEAERRIIGLDGPTMASIGIESDVTPYGTSKKSNGRGFSVFKPVTHGQFKISKLNIIDKFGQAIHAVDPRITNSPQKVWPCISEWYQPQAKPDGTTPNIIETEKTPEYRTNCEYVQVPPQINQPTRLRATFVMPTAVKTSDETVKQGWRPANEWDNPIWGWVVVNYANSGLQLFLKDGTFYREVRLSGETGATASPEWLPFKKPDNPGGVAEDARQLSLLVAALTRDEDYLARFYKMLKAASATQDPMPSAYADFTNALVGRPLALANMGWALELATPELESQMADDMDKKDKYKHLLEINSPTGKPVYDFPVKLGDVERGFDGLVGYFNAKPLESLAKGDWLDLSQFFSHFAKGSAQQPMKTNDGEPRLVEIITDNYPRLHATYVDPTGKTAEAYDLALSETLNVFGALVNPFSAVHGYSGILPVKELALPTWTWASSMSNMTAFFHAGPVLVADDVPKFKKSRRLSSGKPVTVVEKPDGEVGVRLASTSMSQWVWLQPYSKDEIPPEERDEEDGEGNGEDETDLETYMPLAVDAPDLKARLAEGPYTALEGYLQMAPSVKKKDEEV</sequence>